<reference evidence="1 2" key="1">
    <citation type="submission" date="2016-10" db="EMBL/GenBank/DDBJ databases">
        <authorList>
            <person name="Varghese N."/>
            <person name="Submissions S."/>
        </authorList>
    </citation>
    <scope>NUCLEOTIDE SEQUENCE [LARGE SCALE GENOMIC DNA]</scope>
    <source>
        <strain evidence="1 2">DSM 16643</strain>
    </source>
</reference>
<dbReference type="GO" id="GO:0008168">
    <property type="term" value="F:methyltransferase activity"/>
    <property type="evidence" value="ECO:0007669"/>
    <property type="project" value="UniProtKB-KW"/>
</dbReference>
<keyword evidence="2" id="KW-1185">Reference proteome</keyword>
<proteinExistence type="predicted"/>
<gene>
    <name evidence="1" type="ORF">SAMN02910315_01767</name>
</gene>
<protein>
    <submittedName>
        <fullName evidence="1">Methyltransferase domain-containing protein</fullName>
    </submittedName>
</protein>
<dbReference type="SUPFAM" id="SSF53335">
    <property type="entry name" value="S-adenosyl-L-methionine-dependent methyltransferases"/>
    <property type="match status" value="1"/>
</dbReference>
<dbReference type="EMBL" id="FMXB01000014">
    <property type="protein sequence ID" value="SDA62609.1"/>
    <property type="molecule type" value="Genomic_DNA"/>
</dbReference>
<sequence>MARLYGDNEDINSEKVKDFFNERANKKVDSDLSIVLFQDKENSERRNSEENALFLENIDCSDKKVLEIGCGIGRWAEFFKDKCQCYLGLDYSENLVGIAKNSHNFDNCNFQVMSAFDIKIDELLVEPPFDVILISQVLMYINDDNLKVLINEINTVISDDTQLFITEPISCMDSRLTLKDFYSDELEADYNAIYRTENEYREFFQKLNCNEINSFDIFMELNERSETQYMSFVIK</sequence>
<dbReference type="PANTHER" id="PTHR43861">
    <property type="entry name" value="TRANS-ACONITATE 2-METHYLTRANSFERASE-RELATED"/>
    <property type="match status" value="1"/>
</dbReference>
<name>A0A1G5WWU3_9EURY</name>
<dbReference type="Gene3D" id="3.40.50.150">
    <property type="entry name" value="Vaccinia Virus protein VP39"/>
    <property type="match status" value="1"/>
</dbReference>
<dbReference type="Pfam" id="PF13489">
    <property type="entry name" value="Methyltransf_23"/>
    <property type="match status" value="1"/>
</dbReference>
<keyword evidence="1" id="KW-0808">Transferase</keyword>
<dbReference type="AlphaFoldDB" id="A0A1G5WWU3"/>
<evidence type="ECO:0000313" key="2">
    <source>
        <dbReference type="Proteomes" id="UP000323439"/>
    </source>
</evidence>
<dbReference type="OrthoDB" id="1018at2157"/>
<dbReference type="RefSeq" id="WP_149732290.1">
    <property type="nucleotide sequence ID" value="NZ_FMXB01000014.1"/>
</dbReference>
<evidence type="ECO:0000313" key="1">
    <source>
        <dbReference type="EMBL" id="SDA62609.1"/>
    </source>
</evidence>
<accession>A0A1G5WWU3</accession>
<dbReference type="CDD" id="cd02440">
    <property type="entry name" value="AdoMet_MTases"/>
    <property type="match status" value="1"/>
</dbReference>
<dbReference type="Proteomes" id="UP000323439">
    <property type="component" value="Unassembled WGS sequence"/>
</dbReference>
<keyword evidence="1" id="KW-0489">Methyltransferase</keyword>
<dbReference type="InterPro" id="IPR029063">
    <property type="entry name" value="SAM-dependent_MTases_sf"/>
</dbReference>
<dbReference type="GO" id="GO:0032259">
    <property type="term" value="P:methylation"/>
    <property type="evidence" value="ECO:0007669"/>
    <property type="project" value="UniProtKB-KW"/>
</dbReference>
<organism evidence="1 2">
    <name type="scientific">Methanobrevibacter millerae</name>
    <dbReference type="NCBI Taxonomy" id="230361"/>
    <lineage>
        <taxon>Archaea</taxon>
        <taxon>Methanobacteriati</taxon>
        <taxon>Methanobacteriota</taxon>
        <taxon>Methanomada group</taxon>
        <taxon>Methanobacteria</taxon>
        <taxon>Methanobacteriales</taxon>
        <taxon>Methanobacteriaceae</taxon>
        <taxon>Methanobrevibacter</taxon>
    </lineage>
</organism>